<protein>
    <submittedName>
        <fullName evidence="1">Uncharacterized protein</fullName>
    </submittedName>
</protein>
<dbReference type="KEGG" id="mprn:Q3V37_25770"/>
<name>A0AAJ6KY36_9ACTN</name>
<sequence length="44" mass="4649">MTSLLKSASILPTLNATEPYEQVKGFAYPDGMPPIPAGVDFPPS</sequence>
<dbReference type="RefSeq" id="WP_306271948.1">
    <property type="nucleotide sequence ID" value="NZ_CP130472.1"/>
</dbReference>
<accession>A0AAJ6KY36</accession>
<evidence type="ECO:0000313" key="1">
    <source>
        <dbReference type="EMBL" id="WLS44759.1"/>
    </source>
</evidence>
<dbReference type="Proteomes" id="UP001235874">
    <property type="component" value="Chromosome"/>
</dbReference>
<dbReference type="AlphaFoldDB" id="A0AAJ6KY36"/>
<proteinExistence type="predicted"/>
<gene>
    <name evidence="1" type="ORF">Q3V37_25770</name>
</gene>
<keyword evidence="2" id="KW-1185">Reference proteome</keyword>
<evidence type="ECO:0000313" key="2">
    <source>
        <dbReference type="Proteomes" id="UP001235874"/>
    </source>
</evidence>
<reference evidence="1 2" key="1">
    <citation type="submission" date="2023-07" db="EMBL/GenBank/DDBJ databases">
        <title>Micromonospora profundi TRM 95458 converts glycerol to a new osmotic compound.</title>
        <authorList>
            <person name="Lu D."/>
        </authorList>
    </citation>
    <scope>NUCLEOTIDE SEQUENCE [LARGE SCALE GENOMIC DNA]</scope>
    <source>
        <strain evidence="1 2">TRM95458</strain>
    </source>
</reference>
<dbReference type="EMBL" id="CP130472">
    <property type="protein sequence ID" value="WLS44759.1"/>
    <property type="molecule type" value="Genomic_DNA"/>
</dbReference>
<organism evidence="1 2">
    <name type="scientific">Micromonospora profundi</name>
    <dbReference type="NCBI Taxonomy" id="1420889"/>
    <lineage>
        <taxon>Bacteria</taxon>
        <taxon>Bacillati</taxon>
        <taxon>Actinomycetota</taxon>
        <taxon>Actinomycetes</taxon>
        <taxon>Micromonosporales</taxon>
        <taxon>Micromonosporaceae</taxon>
        <taxon>Micromonospora</taxon>
    </lineage>
</organism>